<proteinExistence type="predicted"/>
<dbReference type="Proteomes" id="UP001431776">
    <property type="component" value="Unassembled WGS sequence"/>
</dbReference>
<reference evidence="1" key="1">
    <citation type="submission" date="2023-05" db="EMBL/GenBank/DDBJ databases">
        <title>Anaerotaeda fermentans gen. nov., sp. nov., a novel anaerobic planctomycete of the new family within the order Sedimentisphaerales isolated from Taman Peninsula, Russia.</title>
        <authorList>
            <person name="Khomyakova M.A."/>
            <person name="Merkel A.Y."/>
            <person name="Slobodkin A.I."/>
        </authorList>
    </citation>
    <scope>NUCLEOTIDE SEQUENCE</scope>
    <source>
        <strain evidence="1">M17dextr</strain>
    </source>
</reference>
<evidence type="ECO:0000313" key="1">
    <source>
        <dbReference type="EMBL" id="MDI6447822.1"/>
    </source>
</evidence>
<sequence>MVRIMLALTVVGMAAAGCRSSYRVQFNGYSELAEPISRQAPIHVATDPNAENLIFQRQIRAKAERLLQGEGYTLAESPETAAYEIVFRVGTTSQEVVDRRPTPEMRAGFLFGGYSRGFGFGHSTYYTPYYDTLYSQWLVLRLFRRDNQTQQRQLVWVGEAAMRTDRPTLRQAVDYLLVACIEHLGVDTKQQIAVRIESNDPRVLDIAAEP</sequence>
<accession>A0AAW6TTP2</accession>
<keyword evidence="2" id="KW-1185">Reference proteome</keyword>
<comment type="caution">
    <text evidence="1">The sequence shown here is derived from an EMBL/GenBank/DDBJ whole genome shotgun (WGS) entry which is preliminary data.</text>
</comment>
<evidence type="ECO:0000313" key="2">
    <source>
        <dbReference type="Proteomes" id="UP001431776"/>
    </source>
</evidence>
<protein>
    <recommendedName>
        <fullName evidence="3">DUF4136 domain-containing protein</fullName>
    </recommendedName>
</protein>
<dbReference type="RefSeq" id="WP_349243234.1">
    <property type="nucleotide sequence ID" value="NZ_JASCXX010000002.1"/>
</dbReference>
<dbReference type="EMBL" id="JASCXX010000002">
    <property type="protein sequence ID" value="MDI6447822.1"/>
    <property type="molecule type" value="Genomic_DNA"/>
</dbReference>
<dbReference type="AlphaFoldDB" id="A0AAW6TTP2"/>
<organism evidence="1 2">
    <name type="scientific">Anaerobaca lacustris</name>
    <dbReference type="NCBI Taxonomy" id="3044600"/>
    <lineage>
        <taxon>Bacteria</taxon>
        <taxon>Pseudomonadati</taxon>
        <taxon>Planctomycetota</taxon>
        <taxon>Phycisphaerae</taxon>
        <taxon>Sedimentisphaerales</taxon>
        <taxon>Anaerobacaceae</taxon>
        <taxon>Anaerobaca</taxon>
    </lineage>
</organism>
<dbReference type="PROSITE" id="PS51257">
    <property type="entry name" value="PROKAR_LIPOPROTEIN"/>
    <property type="match status" value="1"/>
</dbReference>
<name>A0AAW6TTP2_9BACT</name>
<dbReference type="Gene3D" id="3.30.160.670">
    <property type="match status" value="1"/>
</dbReference>
<gene>
    <name evidence="1" type="ORF">QJ522_02105</name>
</gene>
<evidence type="ECO:0008006" key="3">
    <source>
        <dbReference type="Google" id="ProtNLM"/>
    </source>
</evidence>